<dbReference type="NCBIfam" id="TIGR00434">
    <property type="entry name" value="cysH"/>
    <property type="match status" value="1"/>
</dbReference>
<comment type="caution">
    <text evidence="5">The sequence shown here is derived from an EMBL/GenBank/DDBJ whole genome shotgun (WGS) entry which is preliminary data.</text>
</comment>
<reference evidence="6" key="1">
    <citation type="submission" date="2017-09" db="EMBL/GenBank/DDBJ databases">
        <title>Depth-based differentiation of microbial function through sediment-hosted aquifers and enrichment of novel symbionts in the deep terrestrial subsurface.</title>
        <authorList>
            <person name="Probst A.J."/>
            <person name="Ladd B."/>
            <person name="Jarett J.K."/>
            <person name="Geller-Mcgrath D.E."/>
            <person name="Sieber C.M.K."/>
            <person name="Emerson J.B."/>
            <person name="Anantharaman K."/>
            <person name="Thomas B.C."/>
            <person name="Malmstrom R."/>
            <person name="Stieglmeier M."/>
            <person name="Klingl A."/>
            <person name="Woyke T."/>
            <person name="Ryan C.M."/>
            <person name="Banfield J.F."/>
        </authorList>
    </citation>
    <scope>NUCLEOTIDE SEQUENCE [LARGE SCALE GENOMIC DNA]</scope>
</reference>
<keyword evidence="3" id="KW-0963">Cytoplasm</keyword>
<dbReference type="InterPro" id="IPR014729">
    <property type="entry name" value="Rossmann-like_a/b/a_fold"/>
</dbReference>
<dbReference type="NCBIfam" id="NF002537">
    <property type="entry name" value="PRK02090.1"/>
    <property type="match status" value="1"/>
</dbReference>
<dbReference type="InterPro" id="IPR002500">
    <property type="entry name" value="PAPS_reduct_dom"/>
</dbReference>
<gene>
    <name evidence="3" type="primary">cysH</name>
    <name evidence="5" type="ORF">COT99_02295</name>
</gene>
<protein>
    <recommendedName>
        <fullName evidence="3">Phosphoadenosine 5'-phosphosulfate reductase</fullName>
        <shortName evidence="3">PAPS reductase</shortName>
        <ecNumber evidence="3">1.8.4.8</ecNumber>
    </recommendedName>
    <alternativeName>
        <fullName evidence="3">3'-phosphoadenylylsulfate reductase</fullName>
    </alternativeName>
    <alternativeName>
        <fullName evidence="3">PAPS reductase, thioredoxin dependent</fullName>
    </alternativeName>
    <alternativeName>
        <fullName evidence="3">PAPS sulfotransferase</fullName>
    </alternativeName>
    <alternativeName>
        <fullName evidence="3">PAdoPS reductase</fullName>
    </alternativeName>
</protein>
<comment type="similarity">
    <text evidence="1 3">Belongs to the PAPS reductase family. CysH subfamily.</text>
</comment>
<proteinExistence type="inferred from homology"/>
<dbReference type="EC" id="1.8.4.8" evidence="3"/>
<evidence type="ECO:0000313" key="5">
    <source>
        <dbReference type="EMBL" id="PIR93147.1"/>
    </source>
</evidence>
<dbReference type="UniPathway" id="UPA00140">
    <property type="reaction ID" value="UER00206"/>
</dbReference>
<comment type="subcellular location">
    <subcellularLocation>
        <location evidence="3">Cytoplasm</location>
    </subcellularLocation>
</comment>
<dbReference type="AlphaFoldDB" id="A0A2H0V239"/>
<comment type="pathway">
    <text evidence="3">Sulfur metabolism; hydrogen sulfide biosynthesis; sulfite from sulfate: step 3/3.</text>
</comment>
<evidence type="ECO:0000256" key="3">
    <source>
        <dbReference type="HAMAP-Rule" id="MF_00063"/>
    </source>
</evidence>
<evidence type="ECO:0000256" key="1">
    <source>
        <dbReference type="ARBA" id="ARBA00009732"/>
    </source>
</evidence>
<dbReference type="GO" id="GO:0070814">
    <property type="term" value="P:hydrogen sulfide biosynthetic process"/>
    <property type="evidence" value="ECO:0007669"/>
    <property type="project" value="UniProtKB-UniRule"/>
</dbReference>
<evidence type="ECO:0000313" key="6">
    <source>
        <dbReference type="Proteomes" id="UP000228626"/>
    </source>
</evidence>
<comment type="function">
    <text evidence="3">Catalyzes the formation of sulfite from phosphoadenosine 5'-phosphosulfate (PAPS) using thioredoxin as an electron donor.</text>
</comment>
<evidence type="ECO:0000259" key="4">
    <source>
        <dbReference type="Pfam" id="PF01507"/>
    </source>
</evidence>
<dbReference type="PANTHER" id="PTHR46509">
    <property type="entry name" value="PHOSPHOADENOSINE PHOSPHOSULFATE REDUCTASE"/>
    <property type="match status" value="1"/>
</dbReference>
<dbReference type="GO" id="GO:0004604">
    <property type="term" value="F:phosphoadenylyl-sulfate reductase (thioredoxin) activity"/>
    <property type="evidence" value="ECO:0007669"/>
    <property type="project" value="UniProtKB-UniRule"/>
</dbReference>
<organism evidence="5 6">
    <name type="scientific">Candidatus Falkowbacteria bacterium CG10_big_fil_rev_8_21_14_0_10_43_10</name>
    <dbReference type="NCBI Taxonomy" id="1974567"/>
    <lineage>
        <taxon>Bacteria</taxon>
        <taxon>Candidatus Falkowiibacteriota</taxon>
    </lineage>
</organism>
<evidence type="ECO:0000256" key="2">
    <source>
        <dbReference type="ARBA" id="ARBA00023002"/>
    </source>
</evidence>
<accession>A0A2H0V239</accession>
<comment type="catalytic activity">
    <reaction evidence="3">
        <text>[thioredoxin]-disulfide + sulfite + adenosine 3',5'-bisphosphate + 2 H(+) = [thioredoxin]-dithiol + 3'-phosphoadenylyl sulfate</text>
        <dbReference type="Rhea" id="RHEA:11724"/>
        <dbReference type="Rhea" id="RHEA-COMP:10698"/>
        <dbReference type="Rhea" id="RHEA-COMP:10700"/>
        <dbReference type="ChEBI" id="CHEBI:15378"/>
        <dbReference type="ChEBI" id="CHEBI:17359"/>
        <dbReference type="ChEBI" id="CHEBI:29950"/>
        <dbReference type="ChEBI" id="CHEBI:50058"/>
        <dbReference type="ChEBI" id="CHEBI:58339"/>
        <dbReference type="ChEBI" id="CHEBI:58343"/>
        <dbReference type="EC" id="1.8.4.8"/>
    </reaction>
</comment>
<feature type="domain" description="Phosphoadenosine phosphosulphate reductase" evidence="4">
    <location>
        <begin position="24"/>
        <end position="191"/>
    </location>
</feature>
<dbReference type="Pfam" id="PF01507">
    <property type="entry name" value="PAPS_reduct"/>
    <property type="match status" value="1"/>
</dbReference>
<dbReference type="GO" id="GO:0019379">
    <property type="term" value="P:sulfate assimilation, phosphoadenylyl sulfate reduction by phosphoadenylyl-sulfate reductase (thioredoxin)"/>
    <property type="evidence" value="ECO:0007669"/>
    <property type="project" value="UniProtKB-UniRule"/>
</dbReference>
<dbReference type="SUPFAM" id="SSF52402">
    <property type="entry name" value="Adenine nucleotide alpha hydrolases-like"/>
    <property type="match status" value="1"/>
</dbReference>
<dbReference type="PANTHER" id="PTHR46509:SF1">
    <property type="entry name" value="PHOSPHOADENOSINE PHOSPHOSULFATE REDUCTASE"/>
    <property type="match status" value="1"/>
</dbReference>
<dbReference type="InterPro" id="IPR004511">
    <property type="entry name" value="PAPS/APS_Rdtase"/>
</dbReference>
<keyword evidence="2 3" id="KW-0560">Oxidoreductase</keyword>
<dbReference type="PIRSF" id="PIRSF000857">
    <property type="entry name" value="PAPS_reductase"/>
    <property type="match status" value="1"/>
</dbReference>
<dbReference type="GO" id="GO:0005737">
    <property type="term" value="C:cytoplasm"/>
    <property type="evidence" value="ECO:0007669"/>
    <property type="project" value="UniProtKB-SubCell"/>
</dbReference>
<name>A0A2H0V239_9BACT</name>
<sequence>MKLSEKIELSKIIMRYAVDKYSHIFAACSFGKDSRVIVDLAIQVKPELEFIGIDTGYEFPETLSFASQLVKETGMNFHWVRPSRKEAAKIDAAYGADFIKNDQYKCCAMKLPAIKPELKSHNAWISGLRRDEAVTRKDTAIIEESGSIVKINPIAFWAKDDVWQYIKENNLKYHPLYDQGYVSLGCQPCTKKTDAAAGEAERSGRFIMTNHQGKECGLHLQQSST</sequence>
<dbReference type="EMBL" id="PFAR01000027">
    <property type="protein sequence ID" value="PIR93147.1"/>
    <property type="molecule type" value="Genomic_DNA"/>
</dbReference>
<dbReference type="Gene3D" id="3.40.50.620">
    <property type="entry name" value="HUPs"/>
    <property type="match status" value="1"/>
</dbReference>
<feature type="active site" description="Nucleophile; cysteine thiosulfonate intermediate" evidence="3">
    <location>
        <position position="216"/>
    </location>
</feature>
<comment type="caution">
    <text evidence="3">Lacks conserved residue(s) required for the propagation of feature annotation.</text>
</comment>
<dbReference type="Proteomes" id="UP000228626">
    <property type="component" value="Unassembled WGS sequence"/>
</dbReference>
<dbReference type="HAMAP" id="MF_00063">
    <property type="entry name" value="CysH"/>
    <property type="match status" value="1"/>
</dbReference>